<dbReference type="Pfam" id="PF16810">
    <property type="entry name" value="RXLR"/>
    <property type="match status" value="1"/>
</dbReference>
<evidence type="ECO:0000256" key="4">
    <source>
        <dbReference type="ARBA" id="ARBA00022729"/>
    </source>
</evidence>
<feature type="chain" id="PRO_5041017315" description="RxLR effector protein" evidence="5">
    <location>
        <begin position="21"/>
        <end position="164"/>
    </location>
</feature>
<keyword evidence="4 5" id="KW-0732">Signal</keyword>
<dbReference type="GO" id="GO:0005576">
    <property type="term" value="C:extracellular region"/>
    <property type="evidence" value="ECO:0007669"/>
    <property type="project" value="UniProtKB-SubCell"/>
</dbReference>
<gene>
    <name evidence="6" type="ORF">PHMEG_00011428</name>
</gene>
<comment type="function">
    <text evidence="5">Effector that suppresses plant defense responses during pathogen infection.</text>
</comment>
<evidence type="ECO:0000256" key="5">
    <source>
        <dbReference type="RuleBase" id="RU367124"/>
    </source>
</evidence>
<comment type="similarity">
    <text evidence="2 5">Belongs to the RxLR effector family.</text>
</comment>
<dbReference type="AlphaFoldDB" id="A0A225WDT0"/>
<evidence type="ECO:0000256" key="3">
    <source>
        <dbReference type="ARBA" id="ARBA00022525"/>
    </source>
</evidence>
<evidence type="ECO:0000256" key="2">
    <source>
        <dbReference type="ARBA" id="ARBA00010400"/>
    </source>
</evidence>
<sequence length="164" mass="18562">MRSSLFFLAAATAFLSSSAALFPNNAILPGTPLKGLHSLRGGQNERGRLLRIHERVNEDNGEEERGGGLDKLLNKVRYQSKGAHRAEDLNKVAMARNYLQENPALFEAIRSDHAKRYETYSIWRGMEYHSGDVKRAMKAHGLDPDEVSKFVQEYKNFQPAKLLF</sequence>
<organism evidence="6 7">
    <name type="scientific">Phytophthora megakarya</name>
    <dbReference type="NCBI Taxonomy" id="4795"/>
    <lineage>
        <taxon>Eukaryota</taxon>
        <taxon>Sar</taxon>
        <taxon>Stramenopiles</taxon>
        <taxon>Oomycota</taxon>
        <taxon>Peronosporomycetes</taxon>
        <taxon>Peronosporales</taxon>
        <taxon>Peronosporaceae</taxon>
        <taxon>Phytophthora</taxon>
    </lineage>
</organism>
<protein>
    <recommendedName>
        <fullName evidence="5">RxLR effector protein</fullName>
    </recommendedName>
</protein>
<comment type="subcellular location">
    <subcellularLocation>
        <location evidence="1 5">Secreted</location>
    </subcellularLocation>
</comment>
<keyword evidence="3 5" id="KW-0964">Secreted</keyword>
<evidence type="ECO:0000256" key="1">
    <source>
        <dbReference type="ARBA" id="ARBA00004613"/>
    </source>
</evidence>
<proteinExistence type="inferred from homology"/>
<accession>A0A225WDT0</accession>
<evidence type="ECO:0000313" key="7">
    <source>
        <dbReference type="Proteomes" id="UP000198211"/>
    </source>
</evidence>
<feature type="signal peptide" evidence="5">
    <location>
        <begin position="1"/>
        <end position="20"/>
    </location>
</feature>
<dbReference type="EMBL" id="NBNE01001213">
    <property type="protein sequence ID" value="OWZ15010.1"/>
    <property type="molecule type" value="Genomic_DNA"/>
</dbReference>
<name>A0A225WDT0_9STRA</name>
<reference evidence="7" key="1">
    <citation type="submission" date="2017-03" db="EMBL/GenBank/DDBJ databases">
        <title>Phytopthora megakarya and P. palmivora, two closely related causual agents of cacao black pod achieved similar genome size and gene model numbers by different mechanisms.</title>
        <authorList>
            <person name="Ali S."/>
            <person name="Shao J."/>
            <person name="Larry D.J."/>
            <person name="Kronmiller B."/>
            <person name="Shen D."/>
            <person name="Strem M.D."/>
            <person name="Melnick R.L."/>
            <person name="Guiltinan M.J."/>
            <person name="Tyler B.M."/>
            <person name="Meinhardt L.W."/>
            <person name="Bailey B.A."/>
        </authorList>
    </citation>
    <scope>NUCLEOTIDE SEQUENCE [LARGE SCALE GENOMIC DNA]</scope>
    <source>
        <strain evidence="7">zdho120</strain>
    </source>
</reference>
<dbReference type="Proteomes" id="UP000198211">
    <property type="component" value="Unassembled WGS sequence"/>
</dbReference>
<keyword evidence="7" id="KW-1185">Reference proteome</keyword>
<comment type="caution">
    <text evidence="6">The sequence shown here is derived from an EMBL/GenBank/DDBJ whole genome shotgun (WGS) entry which is preliminary data.</text>
</comment>
<dbReference type="InterPro" id="IPR031825">
    <property type="entry name" value="RXLR"/>
</dbReference>
<comment type="domain">
    <text evidence="5">The RxLR-dEER motif acts to carry the protein into the host cell cytoplasm through binding to cell surface phosphatidylinositol-3-phosphate.</text>
</comment>
<evidence type="ECO:0000313" key="6">
    <source>
        <dbReference type="EMBL" id="OWZ15010.1"/>
    </source>
</evidence>
<dbReference type="OrthoDB" id="141637at2759"/>